<dbReference type="OrthoDB" id="10319998at2759"/>
<organism evidence="1 2">
    <name type="scientific">Dichanthelium oligosanthes</name>
    <dbReference type="NCBI Taxonomy" id="888268"/>
    <lineage>
        <taxon>Eukaryota</taxon>
        <taxon>Viridiplantae</taxon>
        <taxon>Streptophyta</taxon>
        <taxon>Embryophyta</taxon>
        <taxon>Tracheophyta</taxon>
        <taxon>Spermatophyta</taxon>
        <taxon>Magnoliopsida</taxon>
        <taxon>Liliopsida</taxon>
        <taxon>Poales</taxon>
        <taxon>Poaceae</taxon>
        <taxon>PACMAD clade</taxon>
        <taxon>Panicoideae</taxon>
        <taxon>Panicodae</taxon>
        <taxon>Paniceae</taxon>
        <taxon>Dichantheliinae</taxon>
        <taxon>Dichanthelium</taxon>
    </lineage>
</organism>
<protein>
    <submittedName>
        <fullName evidence="1">Uncharacterized protein</fullName>
    </submittedName>
</protein>
<dbReference type="AlphaFoldDB" id="A0A1E5W9E9"/>
<sequence>LNEKLNQDNTVLVLGMSHLNRCSWRPMCTRSWVFMPCEHV</sequence>
<comment type="caution">
    <text evidence="1">The sequence shown here is derived from an EMBL/GenBank/DDBJ whole genome shotgun (WGS) entry which is preliminary data.</text>
</comment>
<evidence type="ECO:0000313" key="1">
    <source>
        <dbReference type="EMBL" id="OEL34007.1"/>
    </source>
</evidence>
<name>A0A1E5W9E9_9POAL</name>
<dbReference type="Proteomes" id="UP000095767">
    <property type="component" value="Unassembled WGS sequence"/>
</dbReference>
<proteinExistence type="predicted"/>
<evidence type="ECO:0000313" key="2">
    <source>
        <dbReference type="Proteomes" id="UP000095767"/>
    </source>
</evidence>
<accession>A0A1E5W9E9</accession>
<reference evidence="1 2" key="1">
    <citation type="submission" date="2016-09" db="EMBL/GenBank/DDBJ databases">
        <title>The draft genome of Dichanthelium oligosanthes: A C3 panicoid grass species.</title>
        <authorList>
            <person name="Studer A.J."/>
            <person name="Schnable J.C."/>
            <person name="Brutnell T.P."/>
        </authorList>
    </citation>
    <scope>NUCLEOTIDE SEQUENCE [LARGE SCALE GENOMIC DNA]</scope>
    <source>
        <strain evidence="2">cv. Kellogg 1175</strain>
        <tissue evidence="1">Leaf</tissue>
    </source>
</reference>
<feature type="non-terminal residue" evidence="1">
    <location>
        <position position="1"/>
    </location>
</feature>
<dbReference type="EMBL" id="LWDX02016806">
    <property type="protein sequence ID" value="OEL34007.1"/>
    <property type="molecule type" value="Genomic_DNA"/>
</dbReference>
<gene>
    <name evidence="1" type="ORF">BAE44_0004974</name>
</gene>
<keyword evidence="2" id="KW-1185">Reference proteome</keyword>